<proteinExistence type="predicted"/>
<evidence type="ECO:0008006" key="3">
    <source>
        <dbReference type="Google" id="ProtNLM"/>
    </source>
</evidence>
<evidence type="ECO:0000313" key="1">
    <source>
        <dbReference type="EMBL" id="GCE63848.1"/>
    </source>
</evidence>
<accession>A0A478FQL0</accession>
<name>A0A478FQL0_9MOLU</name>
<dbReference type="PROSITE" id="PS51257">
    <property type="entry name" value="PROKAR_LIPOPROTEIN"/>
    <property type="match status" value="1"/>
</dbReference>
<evidence type="ECO:0000313" key="2">
    <source>
        <dbReference type="Proteomes" id="UP000324831"/>
    </source>
</evidence>
<protein>
    <recommendedName>
        <fullName evidence="3">Lipoprotein</fullName>
    </recommendedName>
</protein>
<organism evidence="1 2">
    <name type="scientific">Candidatus Mycoplasma haematohominis</name>
    <dbReference type="NCBI Taxonomy" id="1494318"/>
    <lineage>
        <taxon>Bacteria</taxon>
        <taxon>Bacillati</taxon>
        <taxon>Mycoplasmatota</taxon>
        <taxon>Mollicutes</taxon>
        <taxon>Mycoplasmataceae</taxon>
        <taxon>Mycoplasma</taxon>
    </lineage>
</organism>
<reference evidence="1 2" key="1">
    <citation type="submission" date="2019-01" db="EMBL/GenBank/DDBJ databases">
        <title>Draft genome sequences of Candidatus Mycoplasma haemohominis SWG34-3 identified from a patient with pyrexia, anemia and liver dysfunction.</title>
        <authorList>
            <person name="Sekizuka T."/>
            <person name="Hattori N."/>
            <person name="Katano H."/>
            <person name="Takuma T."/>
            <person name="Ito T."/>
            <person name="Arai N."/>
            <person name="Yanai R."/>
            <person name="Ishii S."/>
            <person name="Miura Y."/>
            <person name="Tokunaga T."/>
            <person name="Watanabe H."/>
            <person name="Nomura N."/>
            <person name="Eguchi J."/>
            <person name="Arai T."/>
            <person name="Hasegawa H."/>
            <person name="Nakamaki T."/>
            <person name="Wakita T."/>
            <person name="Niki Y."/>
            <person name="Kuroda M."/>
        </authorList>
    </citation>
    <scope>NUCLEOTIDE SEQUENCE [LARGE SCALE GENOMIC DNA]</scope>
    <source>
        <strain evidence="1">SWG34-3</strain>
    </source>
</reference>
<dbReference type="AlphaFoldDB" id="A0A478FQL0"/>
<dbReference type="EMBL" id="BIMN01000004">
    <property type="protein sequence ID" value="GCE63848.1"/>
    <property type="molecule type" value="Genomic_DNA"/>
</dbReference>
<gene>
    <name evidence="1" type="ORF">MHSWG343_08550</name>
</gene>
<dbReference type="Proteomes" id="UP000324831">
    <property type="component" value="Unassembled WGS sequence"/>
</dbReference>
<comment type="caution">
    <text evidence="1">The sequence shown here is derived from an EMBL/GenBank/DDBJ whole genome shotgun (WGS) entry which is preliminary data.</text>
</comment>
<sequence>MNNSKVLKVGLGVFGAGGGCAAAMTCSPLKKIMGSHEDIFYLTEQESKPGTIGELYKYQLVSTISDKNKNWWRKSSADFYKSTGQEAENSLFQYIYSGIHKYSKNVYNFKTVCRIGYHQDISQLNEWKNDLLKYCSWTSSFEQPTT</sequence>